<protein>
    <submittedName>
        <fullName evidence="3">Predicted oxidoreductase</fullName>
    </submittedName>
</protein>
<keyword evidence="1" id="KW-0560">Oxidoreductase</keyword>
<dbReference type="InterPro" id="IPR050523">
    <property type="entry name" value="AKR_Detox_Biosynth"/>
</dbReference>
<accession>A0A1M7R9H9</accession>
<name>A0A1M7R9H9_9ACTN</name>
<dbReference type="Pfam" id="PF00248">
    <property type="entry name" value="Aldo_ket_red"/>
    <property type="match status" value="1"/>
</dbReference>
<feature type="domain" description="NADP-dependent oxidoreductase" evidence="2">
    <location>
        <begin position="16"/>
        <end position="310"/>
    </location>
</feature>
<dbReference type="AlphaFoldDB" id="A0A1M7R9H9"/>
<evidence type="ECO:0000256" key="1">
    <source>
        <dbReference type="ARBA" id="ARBA00023002"/>
    </source>
</evidence>
<dbReference type="PANTHER" id="PTHR43364">
    <property type="entry name" value="NADH-SPECIFIC METHYLGLYOXAL REDUCTASE-RELATED"/>
    <property type="match status" value="1"/>
</dbReference>
<dbReference type="OrthoDB" id="9768793at2"/>
<evidence type="ECO:0000313" key="4">
    <source>
        <dbReference type="Proteomes" id="UP000184440"/>
    </source>
</evidence>
<dbReference type="STRING" id="134849.SAMN05443668_108298"/>
<dbReference type="Gene3D" id="3.20.20.100">
    <property type="entry name" value="NADP-dependent oxidoreductase domain"/>
    <property type="match status" value="1"/>
</dbReference>
<dbReference type="Proteomes" id="UP000184440">
    <property type="component" value="Unassembled WGS sequence"/>
</dbReference>
<organism evidence="3 4">
    <name type="scientific">Cryptosporangium aurantiacum</name>
    <dbReference type="NCBI Taxonomy" id="134849"/>
    <lineage>
        <taxon>Bacteria</taxon>
        <taxon>Bacillati</taxon>
        <taxon>Actinomycetota</taxon>
        <taxon>Actinomycetes</taxon>
        <taxon>Cryptosporangiales</taxon>
        <taxon>Cryptosporangiaceae</taxon>
        <taxon>Cryptosporangium</taxon>
    </lineage>
</organism>
<dbReference type="FunFam" id="3.20.20.100:FF:000004">
    <property type="entry name" value="Oxidoreductase, aldo/keto reductase"/>
    <property type="match status" value="1"/>
</dbReference>
<reference evidence="3 4" key="1">
    <citation type="submission" date="2016-11" db="EMBL/GenBank/DDBJ databases">
        <authorList>
            <person name="Jaros S."/>
            <person name="Januszkiewicz K."/>
            <person name="Wedrychowicz H."/>
        </authorList>
    </citation>
    <scope>NUCLEOTIDE SEQUENCE [LARGE SCALE GENOMIC DNA]</scope>
    <source>
        <strain evidence="3 4">DSM 46144</strain>
    </source>
</reference>
<sequence>MRYLPLGTSGLLVSAVGLGCNNFGGRLDVERTRAVVDAALDAGITLLDTADGYGGRGASETVLGEVLAGHRDEVVLATKFGHQRSDMGYGPAAGAKGGRAYIRRAVEGSLRRLRTDHIDLLQLHTPDPVTPISETLAALDELVRAGKVRYVGHSNFTGWQLAEAAHVAHELGTVPFVSAQNHWSLLERDVEREVVPAALHYGVGVLPYFPLANGLLTGKVRRGQAVPENSRLATREGYITEDKLDRVEELAKWGAEAGRSLLEIAIGGLAALPGCSSVIAGAMTPEQVRANAAAGAWVPTADELAAIDTIVPPPSA</sequence>
<dbReference type="InterPro" id="IPR036812">
    <property type="entry name" value="NAD(P)_OxRdtase_dom_sf"/>
</dbReference>
<dbReference type="GO" id="GO:0016491">
    <property type="term" value="F:oxidoreductase activity"/>
    <property type="evidence" value="ECO:0007669"/>
    <property type="project" value="UniProtKB-KW"/>
</dbReference>
<dbReference type="InterPro" id="IPR023210">
    <property type="entry name" value="NADP_OxRdtase_dom"/>
</dbReference>
<dbReference type="EMBL" id="FRCS01000008">
    <property type="protein sequence ID" value="SHN42688.1"/>
    <property type="molecule type" value="Genomic_DNA"/>
</dbReference>
<dbReference type="PROSITE" id="PS51257">
    <property type="entry name" value="PROKAR_LIPOPROTEIN"/>
    <property type="match status" value="1"/>
</dbReference>
<dbReference type="RefSeq" id="WP_073260524.1">
    <property type="nucleotide sequence ID" value="NZ_FRCS01000008.1"/>
</dbReference>
<evidence type="ECO:0000313" key="3">
    <source>
        <dbReference type="EMBL" id="SHN42688.1"/>
    </source>
</evidence>
<proteinExistence type="predicted"/>
<gene>
    <name evidence="3" type="ORF">SAMN05443668_108298</name>
</gene>
<dbReference type="PANTHER" id="PTHR43364:SF4">
    <property type="entry name" value="NAD(P)-LINKED OXIDOREDUCTASE SUPERFAMILY PROTEIN"/>
    <property type="match status" value="1"/>
</dbReference>
<dbReference type="GO" id="GO:0005829">
    <property type="term" value="C:cytosol"/>
    <property type="evidence" value="ECO:0007669"/>
    <property type="project" value="TreeGrafter"/>
</dbReference>
<keyword evidence="4" id="KW-1185">Reference proteome</keyword>
<dbReference type="SUPFAM" id="SSF51430">
    <property type="entry name" value="NAD(P)-linked oxidoreductase"/>
    <property type="match status" value="1"/>
</dbReference>
<evidence type="ECO:0000259" key="2">
    <source>
        <dbReference type="Pfam" id="PF00248"/>
    </source>
</evidence>